<dbReference type="AlphaFoldDB" id="A0A0M4ENE9"/>
<keyword evidence="3" id="KW-1185">Reference proteome</keyword>
<keyword evidence="1" id="KW-0732">Signal</keyword>
<dbReference type="PANTHER" id="PTHR21163">
    <property type="entry name" value="PROTEIN G12"/>
    <property type="match status" value="1"/>
</dbReference>
<name>A0A0M4ENE9_DROBS</name>
<sequence>MYQLLIYLSCCCLLLVAASSKELEEDVTYQFLTEQEQVTEPAPDVTEAAAAVFDLPRDGNTCPTNSERGLTRLIRNARAQLPIERMRNILANARDDAEVAALLRLVRSDQFKERVQSLRSTKEQGVLRDYICRALRLNHSYFLEFVRSFINTQATEPASSKLPQRRPGVRGLLLDLRDALPRGQLRDMYRRQLAADRDLADAVRRLRGPEFRRLLSNVRALAEYRVVRTELEKAGVPLQALLNLVSNALGWGNADMGSEVDILSA</sequence>
<organism evidence="2 3">
    <name type="scientific">Drosophila busckii</name>
    <name type="common">Fruit fly</name>
    <dbReference type="NCBI Taxonomy" id="30019"/>
    <lineage>
        <taxon>Eukaryota</taxon>
        <taxon>Metazoa</taxon>
        <taxon>Ecdysozoa</taxon>
        <taxon>Arthropoda</taxon>
        <taxon>Hexapoda</taxon>
        <taxon>Insecta</taxon>
        <taxon>Pterygota</taxon>
        <taxon>Neoptera</taxon>
        <taxon>Endopterygota</taxon>
        <taxon>Diptera</taxon>
        <taxon>Brachycera</taxon>
        <taxon>Muscomorpha</taxon>
        <taxon>Ephydroidea</taxon>
        <taxon>Drosophilidae</taxon>
        <taxon>Drosophila</taxon>
    </lineage>
</organism>
<evidence type="ECO:0000256" key="1">
    <source>
        <dbReference type="SAM" id="SignalP"/>
    </source>
</evidence>
<dbReference type="InterPro" id="IPR010629">
    <property type="entry name" value="Ins_allergen"/>
</dbReference>
<feature type="chain" id="PRO_5005793448" evidence="1">
    <location>
        <begin position="21"/>
        <end position="265"/>
    </location>
</feature>
<protein>
    <submittedName>
        <fullName evidence="2">CG9021</fullName>
    </submittedName>
</protein>
<dbReference type="OrthoDB" id="7882129at2759"/>
<evidence type="ECO:0000313" key="3">
    <source>
        <dbReference type="Proteomes" id="UP000494163"/>
    </source>
</evidence>
<reference evidence="2 3" key="1">
    <citation type="submission" date="2015-08" db="EMBL/GenBank/DDBJ databases">
        <title>Ancestral chromatin configuration constrains chromatin evolution on differentiating sex chromosomes in Drosophila.</title>
        <authorList>
            <person name="Zhou Q."/>
            <person name="Bachtrog D."/>
        </authorList>
    </citation>
    <scope>NUCLEOTIDE SEQUENCE [LARGE SCALE GENOMIC DNA]</scope>
    <source>
        <tissue evidence="2">Whole larvae</tissue>
    </source>
</reference>
<dbReference type="EMBL" id="CP012523">
    <property type="protein sequence ID" value="ALC38187.1"/>
    <property type="molecule type" value="Genomic_DNA"/>
</dbReference>
<proteinExistence type="predicted"/>
<evidence type="ECO:0000313" key="2">
    <source>
        <dbReference type="EMBL" id="ALC38187.1"/>
    </source>
</evidence>
<dbReference type="PANTHER" id="PTHR21163:SF0">
    <property type="entry name" value="GH08205P-RELATED"/>
    <property type="match status" value="1"/>
</dbReference>
<feature type="signal peptide" evidence="1">
    <location>
        <begin position="1"/>
        <end position="20"/>
    </location>
</feature>
<dbReference type="OMA" id="QDYICRR"/>
<gene>
    <name evidence="2" type="ORF">Dbus_chr2Lg272</name>
</gene>
<accession>A0A0M4ENE9</accession>
<dbReference type="Pfam" id="PF06757">
    <property type="entry name" value="Ins_allergen_rp"/>
    <property type="match status" value="1"/>
</dbReference>
<dbReference type="SMR" id="A0A0M4ENE9"/>
<dbReference type="Proteomes" id="UP000494163">
    <property type="component" value="Chromosome 2L"/>
</dbReference>